<evidence type="ECO:0000256" key="8">
    <source>
        <dbReference type="ARBA" id="ARBA00023052"/>
    </source>
</evidence>
<keyword evidence="5 15" id="KW-0808">Transferase</keyword>
<reference evidence="17 18" key="1">
    <citation type="submission" date="2016-07" db="EMBL/GenBank/DDBJ databases">
        <title>Pervasive Adenine N6-methylation of Active Genes in Fungi.</title>
        <authorList>
            <consortium name="DOE Joint Genome Institute"/>
            <person name="Mondo S.J."/>
            <person name="Dannebaum R.O."/>
            <person name="Kuo R.C."/>
            <person name="Labutti K."/>
            <person name="Haridas S."/>
            <person name="Kuo A."/>
            <person name="Salamov A."/>
            <person name="Ahrendt S.R."/>
            <person name="Lipzen A."/>
            <person name="Sullivan W."/>
            <person name="Andreopoulos W.B."/>
            <person name="Clum A."/>
            <person name="Lindquist E."/>
            <person name="Daum C."/>
            <person name="Ramamoorthy G.K."/>
            <person name="Gryganskyi A."/>
            <person name="Culley D."/>
            <person name="Magnuson J.K."/>
            <person name="James T.Y."/>
            <person name="O'Malley M.A."/>
            <person name="Stajich J.E."/>
            <person name="Spatafora J.W."/>
            <person name="Visel A."/>
            <person name="Grigoriev I.V."/>
        </authorList>
    </citation>
    <scope>NUCLEOTIDE SEQUENCE [LARGE SCALE GENOMIC DNA]</scope>
    <source>
        <strain evidence="17 18">CBS 931.73</strain>
    </source>
</reference>
<comment type="function">
    <text evidence="15">Catalyzes the transfer of a two-carbon ketol group from a ketose donor to an aldose acceptor, via a covalent intermediate with the cofactor thiamine pyrophosphate.</text>
</comment>
<comment type="cofactor">
    <cofactor evidence="12">
        <name>thiamine diphosphate</name>
        <dbReference type="ChEBI" id="CHEBI:58937"/>
    </cofactor>
    <text evidence="12">Binds 1 thiamine pyrophosphate per subunit. During the reaction, the substrate forms a covalent intermediate with the cofactor.</text>
</comment>
<feature type="binding site" evidence="12">
    <location>
        <position position="262"/>
    </location>
    <ligand>
        <name>thiamine diphosphate</name>
        <dbReference type="ChEBI" id="CHEBI:58937"/>
    </ligand>
</feature>
<dbReference type="GO" id="GO:0005829">
    <property type="term" value="C:cytosol"/>
    <property type="evidence" value="ECO:0007669"/>
    <property type="project" value="TreeGrafter"/>
</dbReference>
<dbReference type="GO" id="GO:0046872">
    <property type="term" value="F:metal ion binding"/>
    <property type="evidence" value="ECO:0007669"/>
    <property type="project" value="UniProtKB-KW"/>
</dbReference>
<keyword evidence="7 13" id="KW-0460">Magnesium</keyword>
<feature type="binding site" evidence="12">
    <location>
        <position position="186"/>
    </location>
    <ligand>
        <name>thiamine diphosphate</name>
        <dbReference type="ChEBI" id="CHEBI:58937"/>
    </ligand>
</feature>
<feature type="binding site" evidence="12">
    <location>
        <position position="442"/>
    </location>
    <ligand>
        <name>thiamine diphosphate</name>
        <dbReference type="ChEBI" id="CHEBI:58937"/>
    </ligand>
</feature>
<feature type="site" description="Important for catalytic activity" evidence="14">
    <location>
        <position position="27"/>
    </location>
</feature>
<evidence type="ECO:0000256" key="4">
    <source>
        <dbReference type="ARBA" id="ARBA00013152"/>
    </source>
</evidence>
<evidence type="ECO:0000259" key="16">
    <source>
        <dbReference type="SMART" id="SM00861"/>
    </source>
</evidence>
<comment type="cofactor">
    <cofactor evidence="13">
        <name>Mg(2+)</name>
        <dbReference type="ChEBI" id="CHEBI:18420"/>
    </cofactor>
    <text evidence="13">Binds 1 Mg(2+) ion per subunit. Can also utilize other divalent metal cations, such as Ca(2+), Mn(2+) and Co(2+).</text>
</comment>
<dbReference type="PROSITE" id="PS00802">
    <property type="entry name" value="TRANSKETOLASE_2"/>
    <property type="match status" value="1"/>
</dbReference>
<feature type="binding site" evidence="13">
    <location>
        <position position="186"/>
    </location>
    <ligand>
        <name>Mg(2+)</name>
        <dbReference type="ChEBI" id="CHEBI:18420"/>
    </ligand>
</feature>
<dbReference type="InterPro" id="IPR009014">
    <property type="entry name" value="Transketo_C/PFOR_II"/>
</dbReference>
<evidence type="ECO:0000256" key="3">
    <source>
        <dbReference type="ARBA" id="ARBA00011738"/>
    </source>
</evidence>
<feature type="binding site" evidence="11">
    <location>
        <position position="357"/>
    </location>
    <ligand>
        <name>substrate</name>
    </ligand>
</feature>
<evidence type="ECO:0000313" key="17">
    <source>
        <dbReference type="EMBL" id="ORY05859.1"/>
    </source>
</evidence>
<dbReference type="InterPro" id="IPR005475">
    <property type="entry name" value="Transketolase-like_Pyr-bd"/>
</dbReference>
<dbReference type="SUPFAM" id="SSF52922">
    <property type="entry name" value="TK C-terminal domain-like"/>
    <property type="match status" value="1"/>
</dbReference>
<feature type="binding site" evidence="12">
    <location>
        <position position="67"/>
    </location>
    <ligand>
        <name>thiamine diphosphate</name>
        <dbReference type="ChEBI" id="CHEBI:58937"/>
    </ligand>
</feature>
<comment type="similarity">
    <text evidence="2 15">Belongs to the transketolase family.</text>
</comment>
<feature type="domain" description="Transketolase-like pyrimidine-binding" evidence="16">
    <location>
        <begin position="354"/>
        <end position="530"/>
    </location>
</feature>
<dbReference type="PANTHER" id="PTHR43522:SF2">
    <property type="entry name" value="TRANSKETOLASE 1-RELATED"/>
    <property type="match status" value="1"/>
</dbReference>
<feature type="binding site" evidence="11">
    <location>
        <position position="384"/>
    </location>
    <ligand>
        <name>substrate</name>
    </ligand>
</feature>
<name>A0A1Y1Z6H8_9FUNG</name>
<dbReference type="OrthoDB" id="10267175at2759"/>
<dbReference type="InParanoid" id="A0A1Y1Z6H8"/>
<gene>
    <name evidence="17" type="ORF">K493DRAFT_310811</name>
</gene>
<evidence type="ECO:0000256" key="5">
    <source>
        <dbReference type="ARBA" id="ARBA00022679"/>
    </source>
</evidence>
<dbReference type="FunFam" id="3.40.50.970:FF:000004">
    <property type="entry name" value="Transketolase"/>
    <property type="match status" value="1"/>
</dbReference>
<dbReference type="GO" id="GO:0005634">
    <property type="term" value="C:nucleus"/>
    <property type="evidence" value="ECO:0007669"/>
    <property type="project" value="TreeGrafter"/>
</dbReference>
<dbReference type="Gene3D" id="3.40.50.920">
    <property type="match status" value="1"/>
</dbReference>
<protein>
    <recommendedName>
        <fullName evidence="4 15">Transketolase</fullName>
        <ecNumber evidence="4 15">2.2.1.1</ecNumber>
    </recommendedName>
</protein>
<feature type="binding site" evidence="11">
    <location>
        <position position="27"/>
    </location>
    <ligand>
        <name>substrate</name>
    </ligand>
</feature>
<dbReference type="GO" id="GO:0006098">
    <property type="term" value="P:pentose-phosphate shunt"/>
    <property type="evidence" value="ECO:0007669"/>
    <property type="project" value="TreeGrafter"/>
</dbReference>
<feature type="binding site" evidence="13">
    <location>
        <position position="156"/>
    </location>
    <ligand>
        <name>Mg(2+)</name>
        <dbReference type="ChEBI" id="CHEBI:18420"/>
    </ligand>
</feature>
<dbReference type="SMART" id="SM00861">
    <property type="entry name" value="Transket_pyr"/>
    <property type="match status" value="1"/>
</dbReference>
<evidence type="ECO:0000256" key="15">
    <source>
        <dbReference type="RuleBase" id="RU004996"/>
    </source>
</evidence>
<dbReference type="FunCoup" id="A0A1Y1Z6H8">
    <property type="interactions" value="766"/>
</dbReference>
<dbReference type="InterPro" id="IPR005478">
    <property type="entry name" value="Transketolase_bac-like"/>
</dbReference>
<dbReference type="Pfam" id="PF00456">
    <property type="entry name" value="Transketolase_N"/>
    <property type="match status" value="1"/>
</dbReference>
<dbReference type="InterPro" id="IPR005474">
    <property type="entry name" value="Transketolase_N"/>
</dbReference>
<dbReference type="NCBIfam" id="TIGR00232">
    <property type="entry name" value="tktlase_bact"/>
    <property type="match status" value="1"/>
</dbReference>
<comment type="subunit">
    <text evidence="3 15">Homodimer.</text>
</comment>
<keyword evidence="6 13" id="KW-0479">Metal-binding</keyword>
<feature type="binding site" evidence="11">
    <location>
        <position position="525"/>
    </location>
    <ligand>
        <name>substrate</name>
    </ligand>
</feature>
<feature type="binding site" evidence="11">
    <location>
        <position position="474"/>
    </location>
    <ligand>
        <name>substrate</name>
    </ligand>
</feature>
<comment type="cofactor">
    <cofactor evidence="1">
        <name>Co(2+)</name>
        <dbReference type="ChEBI" id="CHEBI:48828"/>
    </cofactor>
</comment>
<evidence type="ECO:0000256" key="12">
    <source>
        <dbReference type="PIRSR" id="PIRSR605478-3"/>
    </source>
</evidence>
<dbReference type="EMBL" id="MCFE01000021">
    <property type="protein sequence ID" value="ORY05859.1"/>
    <property type="molecule type" value="Genomic_DNA"/>
</dbReference>
<feature type="binding site" evidence="11">
    <location>
        <position position="262"/>
    </location>
    <ligand>
        <name>substrate</name>
    </ligand>
</feature>
<dbReference type="STRING" id="1314790.A0A1Y1Z6H8"/>
<sequence length="677" mass="73451">MFEIDNLSTNTIRVLAADTVKKSNSGHPGAPMGCAAMSHVLFSKFMKFNPENPKWVSRDRFVLSNGHACALQYVLLHLCGYDVSMDDLKSFRQMNSKCPGHPENFMTAGIEVTTGPLGQGISNAVGLAMAEANFAATFNKEAFPVIDNYTYAILGDGCLQEGVSAEAASLAGHLKLGKLIALYDDNKIQIDGSTDLSFTEDVCKRFEAYGWQTLTVENGDSDFQAIADAIAEAKKVTDKPTLIKIRTTIGYGSLLQGSEKVHGAPLSNDDLAQLKTKFGFDPAQSFAVPEEVRNYYKNVKEQGARLEADWNVMFEQYAAQYPELAAELKRRISNVLPSGWENALPRYTPEDPAVATRKLSEIALNKIAEAVPELVGGSADLTHSNLTRWKSAVDFQHESTGLGSYAGRYIRFGVREHGMAAICNGIASYGGLIPFCSTFLNFISYALGASRLSSLSHLRVIYVMTHDSIGLGEDGPTHQPVETLTTLRATPNTLVFRPADGNEVSGAYLAAIQNNLRPSVLALSRQNLPQLAGSSIENTLKGAYVLSDVANPAIVLVATGSEVSACVEAAKELAKNNIQARVVSMPSMELFDEQEQSYKESVFPRGVPVLSVEALSTFGWSKYAHASIGMTTFGASAPANQLYEKFGMTPPAIADKAMKTVEYYKSEPLPYLMVKPF</sequence>
<feature type="binding site" evidence="13">
    <location>
        <position position="188"/>
    </location>
    <ligand>
        <name>Mg(2+)</name>
        <dbReference type="ChEBI" id="CHEBI:18420"/>
    </ligand>
</feature>
<dbReference type="GO" id="GO:0004802">
    <property type="term" value="F:transketolase activity"/>
    <property type="evidence" value="ECO:0007669"/>
    <property type="project" value="UniProtKB-EC"/>
</dbReference>
<dbReference type="PANTHER" id="PTHR43522">
    <property type="entry name" value="TRANSKETOLASE"/>
    <property type="match status" value="1"/>
</dbReference>
<dbReference type="EC" id="2.2.1.1" evidence="4 15"/>
<organism evidence="17 18">
    <name type="scientific">Basidiobolus meristosporus CBS 931.73</name>
    <dbReference type="NCBI Taxonomy" id="1314790"/>
    <lineage>
        <taxon>Eukaryota</taxon>
        <taxon>Fungi</taxon>
        <taxon>Fungi incertae sedis</taxon>
        <taxon>Zoopagomycota</taxon>
        <taxon>Entomophthoromycotina</taxon>
        <taxon>Basidiobolomycetes</taxon>
        <taxon>Basidiobolales</taxon>
        <taxon>Basidiobolaceae</taxon>
        <taxon>Basidiobolus</taxon>
    </lineage>
</organism>
<keyword evidence="8 12" id="KW-0786">Thiamine pyrophosphate</keyword>
<comment type="catalytic activity">
    <reaction evidence="9 15">
        <text>D-sedoheptulose 7-phosphate + D-glyceraldehyde 3-phosphate = aldehydo-D-ribose 5-phosphate + D-xylulose 5-phosphate</text>
        <dbReference type="Rhea" id="RHEA:10508"/>
        <dbReference type="ChEBI" id="CHEBI:57483"/>
        <dbReference type="ChEBI" id="CHEBI:57737"/>
        <dbReference type="ChEBI" id="CHEBI:58273"/>
        <dbReference type="ChEBI" id="CHEBI:59776"/>
        <dbReference type="EC" id="2.2.1.1"/>
    </reaction>
</comment>
<comment type="cofactor">
    <cofactor evidence="15">
        <name>Mg(2+)</name>
        <dbReference type="ChEBI" id="CHEBI:18420"/>
    </cofactor>
    <cofactor evidence="15">
        <name>Ca(2+)</name>
        <dbReference type="ChEBI" id="CHEBI:29108"/>
    </cofactor>
    <cofactor evidence="15">
        <name>Mn(2+)</name>
        <dbReference type="ChEBI" id="CHEBI:29035"/>
    </cofactor>
    <cofactor evidence="15">
        <name>Co(2+)</name>
        <dbReference type="ChEBI" id="CHEBI:48828"/>
    </cofactor>
    <text evidence="15">Binds 1 Mg(2+) ion per subunit. Can also utilize other divalent metal cations, such as Ca(2+), Mn(2+) and Co(2+).</text>
</comment>
<evidence type="ECO:0000256" key="6">
    <source>
        <dbReference type="ARBA" id="ARBA00022723"/>
    </source>
</evidence>
<dbReference type="Pfam" id="PF22613">
    <property type="entry name" value="Transketolase_C_1"/>
    <property type="match status" value="1"/>
</dbReference>
<proteinExistence type="inferred from homology"/>
<evidence type="ECO:0000256" key="7">
    <source>
        <dbReference type="ARBA" id="ARBA00022842"/>
    </source>
</evidence>
<dbReference type="SUPFAM" id="SSF52518">
    <property type="entry name" value="Thiamin diphosphate-binding fold (THDP-binding)"/>
    <property type="match status" value="2"/>
</dbReference>
<dbReference type="AlphaFoldDB" id="A0A1Y1Z6H8"/>
<feature type="active site" description="Proton donor" evidence="10">
    <location>
        <position position="416"/>
    </location>
</feature>
<evidence type="ECO:0000256" key="13">
    <source>
        <dbReference type="PIRSR" id="PIRSR605478-4"/>
    </source>
</evidence>
<evidence type="ECO:0000256" key="2">
    <source>
        <dbReference type="ARBA" id="ARBA00007131"/>
    </source>
</evidence>
<feature type="binding site" evidence="11">
    <location>
        <position position="466"/>
    </location>
    <ligand>
        <name>substrate</name>
    </ligand>
</feature>
<dbReference type="InterPro" id="IPR020826">
    <property type="entry name" value="Transketolase_BS"/>
</dbReference>
<feature type="binding site" evidence="12">
    <location>
        <begin position="115"/>
        <end position="117"/>
    </location>
    <ligand>
        <name>thiamine diphosphate</name>
        <dbReference type="ChEBI" id="CHEBI:58937"/>
    </ligand>
</feature>
<evidence type="ECO:0000256" key="1">
    <source>
        <dbReference type="ARBA" id="ARBA00001941"/>
    </source>
</evidence>
<dbReference type="FunFam" id="3.40.50.970:FF:000003">
    <property type="entry name" value="Transketolase"/>
    <property type="match status" value="1"/>
</dbReference>
<keyword evidence="18" id="KW-1185">Reference proteome</keyword>
<feature type="binding site" evidence="12">
    <location>
        <position position="157"/>
    </location>
    <ligand>
        <name>thiamine diphosphate</name>
        <dbReference type="ChEBI" id="CHEBI:58937"/>
    </ligand>
</feature>
<evidence type="ECO:0000256" key="9">
    <source>
        <dbReference type="ARBA" id="ARBA00049473"/>
    </source>
</evidence>
<dbReference type="Pfam" id="PF02779">
    <property type="entry name" value="Transket_pyr"/>
    <property type="match status" value="1"/>
</dbReference>
<dbReference type="CDD" id="cd07033">
    <property type="entry name" value="TPP_PYR_DXS_TK_like"/>
    <property type="match status" value="1"/>
</dbReference>
<dbReference type="Proteomes" id="UP000193498">
    <property type="component" value="Unassembled WGS sequence"/>
</dbReference>
<accession>A0A1Y1Z6H8</accession>
<dbReference type="FunFam" id="3.40.50.920:FF:000003">
    <property type="entry name" value="Transketolase"/>
    <property type="match status" value="1"/>
</dbReference>
<dbReference type="CDD" id="cd02012">
    <property type="entry name" value="TPP_TK"/>
    <property type="match status" value="1"/>
</dbReference>
<feature type="site" description="Important for catalytic activity" evidence="14">
    <location>
        <position position="262"/>
    </location>
</feature>
<dbReference type="PROSITE" id="PS00801">
    <property type="entry name" value="TRANSKETOLASE_1"/>
    <property type="match status" value="1"/>
</dbReference>
<evidence type="ECO:0000256" key="11">
    <source>
        <dbReference type="PIRSR" id="PIRSR605478-2"/>
    </source>
</evidence>
<dbReference type="InterPro" id="IPR033247">
    <property type="entry name" value="Transketolase_fam"/>
</dbReference>
<dbReference type="InterPro" id="IPR055152">
    <property type="entry name" value="Transketolase-like_C_2"/>
</dbReference>
<evidence type="ECO:0000256" key="10">
    <source>
        <dbReference type="PIRSR" id="PIRSR605478-1"/>
    </source>
</evidence>
<feature type="binding site" evidence="11">
    <location>
        <position position="478"/>
    </location>
    <ligand>
        <name>substrate</name>
    </ligand>
</feature>
<dbReference type="InterPro" id="IPR049557">
    <property type="entry name" value="Transketolase_CS"/>
</dbReference>
<evidence type="ECO:0000256" key="14">
    <source>
        <dbReference type="PIRSR" id="PIRSR605478-5"/>
    </source>
</evidence>
<dbReference type="Gene3D" id="3.40.50.970">
    <property type="match status" value="2"/>
</dbReference>
<evidence type="ECO:0000313" key="18">
    <source>
        <dbReference type="Proteomes" id="UP000193498"/>
    </source>
</evidence>
<dbReference type="InterPro" id="IPR029061">
    <property type="entry name" value="THDP-binding"/>
</dbReference>
<keyword evidence="15" id="KW-0106">Calcium</keyword>
<comment type="caution">
    <text evidence="17">The sequence shown here is derived from an EMBL/GenBank/DDBJ whole genome shotgun (WGS) entry which is preliminary data.</text>
</comment>